<evidence type="ECO:0000313" key="4">
    <source>
        <dbReference type="Proteomes" id="UP000192276"/>
    </source>
</evidence>
<sequence length="487" mass="53749">MNDHKEHISQYSAADIQRYVQGKLPAAEMHAMEKAALDDPFLADAIEGMQQAFEEHEEKVVTGQLQQLHQQFQTRTTGKGRVVAFKPFRYWQAAAAAVIVIISGVWIYTLVNRNTTENNTTAFAKTENQQQQQAPAPSPADSKNITIDTDSVTPPVETPKTISRYPNKQQVVTSKESARAATGKSEQQSNVLNYSTQAQAAPNKQTLDNPDRYFANQEKKDVPAEKKVEPTPSAPAAAAAPVVSKAVKSDDAKFQDREAETELITIAKPERRLKKAVSKDKNLSGFIKGQVTDPFNNPVANAYVQIQKNNNNNFFNNFTTDKSGFFKIPVSDSVVNVAVNVSGYGTQNFVLQNNASMNQLQLQPANHAANANYYTPTAPGVVNGRKQLANNYKLPNVTVYEAEPAYGWVAFGQYLEKNKNTPAGADSLSGNVVLSFEVNKKGVLADFKIEQSLSKLHDEEAIRLIKQGPSWKLRSGRKARVTVMVRF</sequence>
<proteinExistence type="predicted"/>
<dbReference type="AlphaFoldDB" id="A0A1V9G356"/>
<dbReference type="SUPFAM" id="SSF49464">
    <property type="entry name" value="Carboxypeptidase regulatory domain-like"/>
    <property type="match status" value="1"/>
</dbReference>
<dbReference type="InterPro" id="IPR008969">
    <property type="entry name" value="CarboxyPept-like_regulatory"/>
</dbReference>
<feature type="region of interest" description="Disordered" evidence="1">
    <location>
        <begin position="126"/>
        <end position="242"/>
    </location>
</feature>
<reference evidence="4" key="1">
    <citation type="submission" date="2016-04" db="EMBL/GenBank/DDBJ databases">
        <authorList>
            <person name="Chen L."/>
            <person name="Zhuang W."/>
            <person name="Wang G."/>
        </authorList>
    </citation>
    <scope>NUCLEOTIDE SEQUENCE [LARGE SCALE GENOMIC DNA]</scope>
    <source>
        <strain evidence="4">208</strain>
    </source>
</reference>
<protein>
    <recommendedName>
        <fullName evidence="5">TonB C-terminal domain-containing protein</fullName>
    </recommendedName>
</protein>
<evidence type="ECO:0000256" key="2">
    <source>
        <dbReference type="SAM" id="Phobius"/>
    </source>
</evidence>
<evidence type="ECO:0008006" key="5">
    <source>
        <dbReference type="Google" id="ProtNLM"/>
    </source>
</evidence>
<keyword evidence="4" id="KW-1185">Reference proteome</keyword>
<dbReference type="Gene3D" id="2.60.40.1120">
    <property type="entry name" value="Carboxypeptidase-like, regulatory domain"/>
    <property type="match status" value="1"/>
</dbReference>
<evidence type="ECO:0000313" key="3">
    <source>
        <dbReference type="EMBL" id="OQP65069.1"/>
    </source>
</evidence>
<dbReference type="Proteomes" id="UP000192276">
    <property type="component" value="Unassembled WGS sequence"/>
</dbReference>
<keyword evidence="2" id="KW-0812">Transmembrane</keyword>
<feature type="compositionally biased region" description="Polar residues" evidence="1">
    <location>
        <begin position="160"/>
        <end position="175"/>
    </location>
</feature>
<comment type="caution">
    <text evidence="3">The sequence shown here is derived from an EMBL/GenBank/DDBJ whole genome shotgun (WGS) entry which is preliminary data.</text>
</comment>
<dbReference type="OrthoDB" id="1112758at2"/>
<keyword evidence="2" id="KW-1133">Transmembrane helix</keyword>
<gene>
    <name evidence="3" type="ORF">A4R26_15285</name>
</gene>
<evidence type="ECO:0000256" key="1">
    <source>
        <dbReference type="SAM" id="MobiDB-lite"/>
    </source>
</evidence>
<dbReference type="SUPFAM" id="SSF74653">
    <property type="entry name" value="TolA/TonB C-terminal domain"/>
    <property type="match status" value="1"/>
</dbReference>
<organism evidence="3 4">
    <name type="scientific">Niastella populi</name>
    <dbReference type="NCBI Taxonomy" id="550983"/>
    <lineage>
        <taxon>Bacteria</taxon>
        <taxon>Pseudomonadati</taxon>
        <taxon>Bacteroidota</taxon>
        <taxon>Chitinophagia</taxon>
        <taxon>Chitinophagales</taxon>
        <taxon>Chitinophagaceae</taxon>
        <taxon>Niastella</taxon>
    </lineage>
</organism>
<feature type="compositionally biased region" description="Basic and acidic residues" evidence="1">
    <location>
        <begin position="217"/>
        <end position="229"/>
    </location>
</feature>
<name>A0A1V9G356_9BACT</name>
<feature type="compositionally biased region" description="Polar residues" evidence="1">
    <location>
        <begin position="141"/>
        <end position="152"/>
    </location>
</feature>
<keyword evidence="2" id="KW-0472">Membrane</keyword>
<feature type="transmembrane region" description="Helical" evidence="2">
    <location>
        <begin position="90"/>
        <end position="111"/>
    </location>
</feature>
<dbReference type="EMBL" id="LWBP01000078">
    <property type="protein sequence ID" value="OQP65069.1"/>
    <property type="molecule type" value="Genomic_DNA"/>
</dbReference>
<feature type="compositionally biased region" description="Polar residues" evidence="1">
    <location>
        <begin position="184"/>
        <end position="208"/>
    </location>
</feature>
<dbReference type="STRING" id="550983.A4R26_15285"/>
<accession>A0A1V9G356</accession>
<dbReference type="Gene3D" id="3.30.1150.10">
    <property type="match status" value="1"/>
</dbReference>
<dbReference type="Pfam" id="PF13620">
    <property type="entry name" value="CarboxypepD_reg"/>
    <property type="match status" value="1"/>
</dbReference>
<dbReference type="RefSeq" id="WP_081163395.1">
    <property type="nucleotide sequence ID" value="NZ_LWBP01000078.1"/>
</dbReference>